<dbReference type="PANTHER" id="PTHR24348">
    <property type="entry name" value="SERINE/THREONINE-PROTEIN KINASE UNC-51-RELATED"/>
    <property type="match status" value="1"/>
</dbReference>
<dbReference type="VEuPathDB" id="FungiDB:TRICI_001732"/>
<dbReference type="OrthoDB" id="4062651at2759"/>
<feature type="compositionally biased region" description="Basic residues" evidence="1">
    <location>
        <begin position="344"/>
        <end position="353"/>
    </location>
</feature>
<dbReference type="Gene3D" id="1.10.510.10">
    <property type="entry name" value="Transferase(Phosphotransferase) domain 1"/>
    <property type="match status" value="1"/>
</dbReference>
<evidence type="ECO:0000256" key="1">
    <source>
        <dbReference type="SAM" id="MobiDB-lite"/>
    </source>
</evidence>
<sequence length="513" mass="57829">MTRDRYEYVTDLNKGSYGVVSLVRDTKDDGRLVALKCINSAEEAKQEVVSHEVLGDHKNIAQLVDHFEGQDKYYLVMEYCGGGDLYEAIRGGRSPLQQGNIKKFMNQLIDALIYSHEKGVYHRDIKPENILIGNDGSVKLADWGLSTFNQISSEFGVGSERYMAPELFDEDNVEEYDAEKADIWSVGICLLNILFGRNPFTTASQNDKLFLDFASNREALFDIFPTLSFDTFSVLRHCLTIDPDNRSLQKMKNELNKVEFWTTDEEEIDLDYEEQLDNVPDIITTTVNRQPLRTPSVMTADGDDPFLQYHQQQQQEQQNNNWLRTMQFTPPTRQFHVPAEMKNKNRPGYKKSHLNSMHSVDEEVDDGKSESSSSIAGDDDDDVFHMENDDINDLECSFSALNTNDATTNGDDSSSIESVPSLVQSTTSSAEKTSTTTTTTNPGLSASIPTPFTSLPKNKDFLKFGKSWSDLDDLNDDADDDLFNYDFLLNQKKPAFTSLSNRLVPPGAGTTRT</sequence>
<reference evidence="3" key="1">
    <citation type="journal article" date="2019" name="G3 (Bethesda)">
        <title>Genome Assemblies of Two Rare Opportunistic Yeast Pathogens: Diutina rugosa (syn. Candida rugosa) and Trichomonascus ciferrii (syn. Candida ciferrii).</title>
        <authorList>
            <person name="Mixao V."/>
            <person name="Saus E."/>
            <person name="Hansen A.P."/>
            <person name="Lass-Florl C."/>
            <person name="Gabaldon T."/>
        </authorList>
    </citation>
    <scope>NUCLEOTIDE SEQUENCE</scope>
    <source>
        <strain evidence="3">CBS 4856</strain>
    </source>
</reference>
<gene>
    <name evidence="3" type="ORF">TRICI_001732</name>
</gene>
<dbReference type="EMBL" id="SWFS01000123">
    <property type="protein sequence ID" value="KAA8916081.1"/>
    <property type="molecule type" value="Genomic_DNA"/>
</dbReference>
<dbReference type="SUPFAM" id="SSF56112">
    <property type="entry name" value="Protein kinase-like (PK-like)"/>
    <property type="match status" value="1"/>
</dbReference>
<feature type="compositionally biased region" description="Low complexity" evidence="1">
    <location>
        <begin position="425"/>
        <end position="440"/>
    </location>
</feature>
<feature type="region of interest" description="Disordered" evidence="1">
    <location>
        <begin position="332"/>
        <end position="386"/>
    </location>
</feature>
<dbReference type="PROSITE" id="PS50011">
    <property type="entry name" value="PROTEIN_KINASE_DOM"/>
    <property type="match status" value="1"/>
</dbReference>
<evidence type="ECO:0000259" key="2">
    <source>
        <dbReference type="PROSITE" id="PS50011"/>
    </source>
</evidence>
<organism evidence="3 4">
    <name type="scientific">Trichomonascus ciferrii</name>
    <dbReference type="NCBI Taxonomy" id="44093"/>
    <lineage>
        <taxon>Eukaryota</taxon>
        <taxon>Fungi</taxon>
        <taxon>Dikarya</taxon>
        <taxon>Ascomycota</taxon>
        <taxon>Saccharomycotina</taxon>
        <taxon>Dipodascomycetes</taxon>
        <taxon>Dipodascales</taxon>
        <taxon>Trichomonascaceae</taxon>
        <taxon>Trichomonascus</taxon>
        <taxon>Trichomonascus ciferrii complex</taxon>
    </lineage>
</organism>
<keyword evidence="4" id="KW-1185">Reference proteome</keyword>
<feature type="compositionally biased region" description="Polar residues" evidence="1">
    <location>
        <begin position="441"/>
        <end position="452"/>
    </location>
</feature>
<feature type="region of interest" description="Disordered" evidence="1">
    <location>
        <begin position="405"/>
        <end position="452"/>
    </location>
</feature>
<dbReference type="GO" id="GO:0005737">
    <property type="term" value="C:cytoplasm"/>
    <property type="evidence" value="ECO:0007669"/>
    <property type="project" value="TreeGrafter"/>
</dbReference>
<dbReference type="InterPro" id="IPR008271">
    <property type="entry name" value="Ser/Thr_kinase_AS"/>
</dbReference>
<dbReference type="GO" id="GO:0004674">
    <property type="term" value="F:protein serine/threonine kinase activity"/>
    <property type="evidence" value="ECO:0007669"/>
    <property type="project" value="InterPro"/>
</dbReference>
<dbReference type="GO" id="GO:0010506">
    <property type="term" value="P:regulation of autophagy"/>
    <property type="evidence" value="ECO:0007669"/>
    <property type="project" value="InterPro"/>
</dbReference>
<dbReference type="SMART" id="SM00220">
    <property type="entry name" value="S_TKc"/>
    <property type="match status" value="1"/>
</dbReference>
<dbReference type="Proteomes" id="UP000761534">
    <property type="component" value="Unassembled WGS sequence"/>
</dbReference>
<dbReference type="AlphaFoldDB" id="A0A642V8E0"/>
<dbReference type="InterPro" id="IPR011009">
    <property type="entry name" value="Kinase-like_dom_sf"/>
</dbReference>
<dbReference type="PROSITE" id="PS00108">
    <property type="entry name" value="PROTEIN_KINASE_ST"/>
    <property type="match status" value="1"/>
</dbReference>
<evidence type="ECO:0000313" key="4">
    <source>
        <dbReference type="Proteomes" id="UP000761534"/>
    </source>
</evidence>
<feature type="domain" description="Protein kinase" evidence="2">
    <location>
        <begin position="6"/>
        <end position="261"/>
    </location>
</feature>
<accession>A0A642V8E0</accession>
<feature type="compositionally biased region" description="Polar residues" evidence="1">
    <location>
        <begin position="405"/>
        <end position="424"/>
    </location>
</feature>
<evidence type="ECO:0000313" key="3">
    <source>
        <dbReference type="EMBL" id="KAA8916081.1"/>
    </source>
</evidence>
<comment type="caution">
    <text evidence="3">The sequence shown here is derived from an EMBL/GenBank/DDBJ whole genome shotgun (WGS) entry which is preliminary data.</text>
</comment>
<dbReference type="GO" id="GO:0005524">
    <property type="term" value="F:ATP binding"/>
    <property type="evidence" value="ECO:0007669"/>
    <property type="project" value="InterPro"/>
</dbReference>
<protein>
    <recommendedName>
        <fullName evidence="2">Protein kinase domain-containing protein</fullName>
    </recommendedName>
</protein>
<proteinExistence type="predicted"/>
<dbReference type="InterPro" id="IPR000719">
    <property type="entry name" value="Prot_kinase_dom"/>
</dbReference>
<dbReference type="InterPro" id="IPR045269">
    <property type="entry name" value="Atg1-like"/>
</dbReference>
<name>A0A642V8E0_9ASCO</name>
<dbReference type="Pfam" id="PF00069">
    <property type="entry name" value="Pkinase"/>
    <property type="match status" value="1"/>
</dbReference>